<accession>A0A4P6YRJ2</accession>
<protein>
    <submittedName>
        <fullName evidence="2">GNAT family N-acetyltransferase</fullName>
    </submittedName>
</protein>
<dbReference type="EMBL" id="CP037940">
    <property type="protein sequence ID" value="QBO35236.1"/>
    <property type="molecule type" value="Genomic_DNA"/>
</dbReference>
<dbReference type="AlphaFoldDB" id="A0A4P6YRJ2"/>
<keyword evidence="3" id="KW-1185">Reference proteome</keyword>
<dbReference type="Proteomes" id="UP000292886">
    <property type="component" value="Chromosome"/>
</dbReference>
<dbReference type="SUPFAM" id="SSF55729">
    <property type="entry name" value="Acyl-CoA N-acyltransferases (Nat)"/>
    <property type="match status" value="1"/>
</dbReference>
<evidence type="ECO:0000313" key="2">
    <source>
        <dbReference type="EMBL" id="QBO35236.1"/>
    </source>
</evidence>
<evidence type="ECO:0000313" key="3">
    <source>
        <dbReference type="Proteomes" id="UP000292886"/>
    </source>
</evidence>
<dbReference type="InterPro" id="IPR000182">
    <property type="entry name" value="GNAT_dom"/>
</dbReference>
<gene>
    <name evidence="2" type="ORF">EQG49_01555</name>
</gene>
<dbReference type="KEGG" id="wei:EQG49_01555"/>
<organism evidence="2 3">
    <name type="scientific">Periweissella cryptocerci</name>
    <dbReference type="NCBI Taxonomy" id="2506420"/>
    <lineage>
        <taxon>Bacteria</taxon>
        <taxon>Bacillati</taxon>
        <taxon>Bacillota</taxon>
        <taxon>Bacilli</taxon>
        <taxon>Lactobacillales</taxon>
        <taxon>Lactobacillaceae</taxon>
        <taxon>Periweissella</taxon>
    </lineage>
</organism>
<dbReference type="OrthoDB" id="9782266at2"/>
<proteinExistence type="predicted"/>
<feature type="domain" description="N-acetyltransferase" evidence="1">
    <location>
        <begin position="8"/>
        <end position="170"/>
    </location>
</feature>
<dbReference type="CDD" id="cd04301">
    <property type="entry name" value="NAT_SF"/>
    <property type="match status" value="1"/>
</dbReference>
<keyword evidence="2" id="KW-0808">Transferase</keyword>
<dbReference type="Pfam" id="PF00583">
    <property type="entry name" value="Acetyltransf_1"/>
    <property type="match status" value="1"/>
</dbReference>
<dbReference type="InterPro" id="IPR016181">
    <property type="entry name" value="Acyl_CoA_acyltransferase"/>
</dbReference>
<reference evidence="3" key="1">
    <citation type="submission" date="2019-03" db="EMBL/GenBank/DDBJ databases">
        <title>Weissella sp. 26KH-42 Genome sequencing.</title>
        <authorList>
            <person name="Heo J."/>
            <person name="Kim S.-J."/>
            <person name="Kim J.-S."/>
            <person name="Hong S.-B."/>
            <person name="Kwon S.-W."/>
        </authorList>
    </citation>
    <scope>NUCLEOTIDE SEQUENCE [LARGE SCALE GENOMIC DNA]</scope>
    <source>
        <strain evidence="3">26KH-42</strain>
    </source>
</reference>
<sequence>MKDNKMVVTLKAITTEQQAEVLQLAQASADFFAEFGGGPVTAANVGEFFTKLPAGKENTDKHTFFIMADDEPVGFIDLISGYPRPHTWYIGLFFITPEERGAGIGRQAFAMLSNFARKQGANKLRLAAAKENENGLKFWQKNAFVITQYLEDFKIDGVAVPTYVLEKEVWVDVFVG</sequence>
<evidence type="ECO:0000259" key="1">
    <source>
        <dbReference type="PROSITE" id="PS51186"/>
    </source>
</evidence>
<dbReference type="GO" id="GO:0016747">
    <property type="term" value="F:acyltransferase activity, transferring groups other than amino-acyl groups"/>
    <property type="evidence" value="ECO:0007669"/>
    <property type="project" value="InterPro"/>
</dbReference>
<dbReference type="PROSITE" id="PS51186">
    <property type="entry name" value="GNAT"/>
    <property type="match status" value="1"/>
</dbReference>
<name>A0A4P6YRJ2_9LACO</name>
<dbReference type="Gene3D" id="3.40.630.30">
    <property type="match status" value="1"/>
</dbReference>